<reference evidence="1" key="1">
    <citation type="submission" date="2022-02" db="EMBL/GenBank/DDBJ databases">
        <authorList>
            <person name="Henning P.M."/>
            <person name="McCubbin A.G."/>
            <person name="Shore J.S."/>
        </authorList>
    </citation>
    <scope>NUCLEOTIDE SEQUENCE</scope>
    <source>
        <strain evidence="1">F60SS</strain>
        <tissue evidence="1">Leaves</tissue>
    </source>
</reference>
<reference evidence="1" key="2">
    <citation type="journal article" date="2023" name="Plants (Basel)">
        <title>Annotation of the Turnera subulata (Passifloraceae) Draft Genome Reveals the S-Locus Evolved after the Divergence of Turneroideae from Passifloroideae in a Stepwise Manner.</title>
        <authorList>
            <person name="Henning P.M."/>
            <person name="Roalson E.H."/>
            <person name="Mir W."/>
            <person name="McCubbin A.G."/>
            <person name="Shore J.S."/>
        </authorList>
    </citation>
    <scope>NUCLEOTIDE SEQUENCE</scope>
    <source>
        <strain evidence="1">F60SS</strain>
    </source>
</reference>
<dbReference type="Proteomes" id="UP001141552">
    <property type="component" value="Unassembled WGS sequence"/>
</dbReference>
<evidence type="ECO:0000313" key="2">
    <source>
        <dbReference type="Proteomes" id="UP001141552"/>
    </source>
</evidence>
<comment type="caution">
    <text evidence="1">The sequence shown here is derived from an EMBL/GenBank/DDBJ whole genome shotgun (WGS) entry which is preliminary data.</text>
</comment>
<keyword evidence="2" id="KW-1185">Reference proteome</keyword>
<evidence type="ECO:0000313" key="1">
    <source>
        <dbReference type="EMBL" id="KAJ4848527.1"/>
    </source>
</evidence>
<accession>A0A9Q0GGT3</accession>
<organism evidence="1 2">
    <name type="scientific">Turnera subulata</name>
    <dbReference type="NCBI Taxonomy" id="218843"/>
    <lineage>
        <taxon>Eukaryota</taxon>
        <taxon>Viridiplantae</taxon>
        <taxon>Streptophyta</taxon>
        <taxon>Embryophyta</taxon>
        <taxon>Tracheophyta</taxon>
        <taxon>Spermatophyta</taxon>
        <taxon>Magnoliopsida</taxon>
        <taxon>eudicotyledons</taxon>
        <taxon>Gunneridae</taxon>
        <taxon>Pentapetalae</taxon>
        <taxon>rosids</taxon>
        <taxon>fabids</taxon>
        <taxon>Malpighiales</taxon>
        <taxon>Passifloraceae</taxon>
        <taxon>Turnera</taxon>
    </lineage>
</organism>
<name>A0A9Q0GGT3_9ROSI</name>
<dbReference type="EMBL" id="JAKUCV010000884">
    <property type="protein sequence ID" value="KAJ4848527.1"/>
    <property type="molecule type" value="Genomic_DNA"/>
</dbReference>
<gene>
    <name evidence="1" type="ORF">Tsubulata_027008</name>
</gene>
<protein>
    <submittedName>
        <fullName evidence="1">Uncharacterized protein</fullName>
    </submittedName>
</protein>
<proteinExistence type="predicted"/>
<dbReference type="AlphaFoldDB" id="A0A9Q0GGT3"/>
<sequence length="54" mass="5951">MVGNSVDSPSIYLCMAAAMAVDGRLLITTNQLDAYWSGHYLVSLVCAKQVNFRR</sequence>